<gene>
    <name evidence="2" type="ORF">H4R18_001993</name>
</gene>
<accession>A0A9W8HFP6</accession>
<keyword evidence="3" id="KW-1185">Reference proteome</keyword>
<feature type="region of interest" description="Disordered" evidence="1">
    <location>
        <begin position="394"/>
        <end position="415"/>
    </location>
</feature>
<feature type="compositionally biased region" description="Polar residues" evidence="1">
    <location>
        <begin position="229"/>
        <end position="244"/>
    </location>
</feature>
<feature type="compositionally biased region" description="Acidic residues" evidence="1">
    <location>
        <begin position="480"/>
        <end position="489"/>
    </location>
</feature>
<dbReference type="Proteomes" id="UP001140217">
    <property type="component" value="Unassembled WGS sequence"/>
</dbReference>
<dbReference type="AlphaFoldDB" id="A0A9W8HFP6"/>
<organism evidence="2 3">
    <name type="scientific">Coemansia javaensis</name>
    <dbReference type="NCBI Taxonomy" id="2761396"/>
    <lineage>
        <taxon>Eukaryota</taxon>
        <taxon>Fungi</taxon>
        <taxon>Fungi incertae sedis</taxon>
        <taxon>Zoopagomycota</taxon>
        <taxon>Kickxellomycotina</taxon>
        <taxon>Kickxellomycetes</taxon>
        <taxon>Kickxellales</taxon>
        <taxon>Kickxellaceae</taxon>
        <taxon>Coemansia</taxon>
    </lineage>
</organism>
<name>A0A9W8HFP6_9FUNG</name>
<sequence>MASLQATGPGILGALQGQLVKQPFDGAADGAADAQQGPGVWRVPASVGPDLTRPMVLGEVIAQWRALDELQKANALLGIAHIGQGKMRQAVAEVRQLAQLAKADASSDWVRTLGSLLGDVGVSGKMPPLQDLEEPTRSEIEKAVTQVAAALERSSLCVDVPELGYVSTAVAKTLAPAAIRNMYGRRPRAKELVRIQAQARRKAAEMRSKSASRAQGVGVGSAGLPAMRRSSTADPDGSASSSRIGSPEPTSAEAAAFSDLFADGAASDDEGGGAESAASSGDEAQAAAAALENPYALRMNVRPESRADHAGRMARLLIAAGTGPAPGDAARQQPARAGQPAPGVGLGVGVRRASAAGPGASSKLGMMASKRRTGPTNIALPGGGLATGLAARRSAAGNAPAGHPTKKVQMVDLDSSTDYIGERERLLKERREQAAEKREAARQKQRAEVEERKRRREEARQQRQAAAGSKRQRQRKAASSDDDGDDGDGDGAASSSEGEALANTAPSAGARSDSAAAPGFEVPDEYRTFTGSTEQMRSVYADTNRLSDTDRMRMYCFFLGQPMPPGTDGSQLEVILNERIIDDPANPGKKCTETMVFRANLETSEWKKIRRFRRS</sequence>
<feature type="region of interest" description="Disordered" evidence="1">
    <location>
        <begin position="323"/>
        <end position="343"/>
    </location>
</feature>
<feature type="compositionally biased region" description="Low complexity" evidence="1">
    <location>
        <begin position="491"/>
        <end position="500"/>
    </location>
</feature>
<proteinExistence type="predicted"/>
<feature type="compositionally biased region" description="Low complexity" evidence="1">
    <location>
        <begin position="275"/>
        <end position="286"/>
    </location>
</feature>
<evidence type="ECO:0000256" key="1">
    <source>
        <dbReference type="SAM" id="MobiDB-lite"/>
    </source>
</evidence>
<evidence type="ECO:0000313" key="2">
    <source>
        <dbReference type="EMBL" id="KAJ2782914.1"/>
    </source>
</evidence>
<feature type="region of interest" description="Disordered" evidence="1">
    <location>
        <begin position="430"/>
        <end position="529"/>
    </location>
</feature>
<comment type="caution">
    <text evidence="2">The sequence shown here is derived from an EMBL/GenBank/DDBJ whole genome shotgun (WGS) entry which is preliminary data.</text>
</comment>
<evidence type="ECO:0000313" key="3">
    <source>
        <dbReference type="Proteomes" id="UP001140217"/>
    </source>
</evidence>
<protein>
    <submittedName>
        <fullName evidence="2">Uncharacterized protein</fullName>
    </submittedName>
</protein>
<feature type="compositionally biased region" description="Basic and acidic residues" evidence="1">
    <location>
        <begin position="430"/>
        <end position="461"/>
    </location>
</feature>
<dbReference type="EMBL" id="JANBUL010000059">
    <property type="protein sequence ID" value="KAJ2782914.1"/>
    <property type="molecule type" value="Genomic_DNA"/>
</dbReference>
<reference evidence="2" key="1">
    <citation type="submission" date="2022-07" db="EMBL/GenBank/DDBJ databases">
        <title>Phylogenomic reconstructions and comparative analyses of Kickxellomycotina fungi.</title>
        <authorList>
            <person name="Reynolds N.K."/>
            <person name="Stajich J.E."/>
            <person name="Barry K."/>
            <person name="Grigoriev I.V."/>
            <person name="Crous P."/>
            <person name="Smith M.E."/>
        </authorList>
    </citation>
    <scope>NUCLEOTIDE SEQUENCE</scope>
    <source>
        <strain evidence="2">NBRC 105414</strain>
    </source>
</reference>
<feature type="region of interest" description="Disordered" evidence="1">
    <location>
        <begin position="203"/>
        <end position="286"/>
    </location>
</feature>
<dbReference type="OrthoDB" id="5555179at2759"/>